<keyword evidence="11" id="KW-0472">Membrane</keyword>
<dbReference type="Proteomes" id="UP001320245">
    <property type="component" value="Unassembled WGS sequence"/>
</dbReference>
<dbReference type="PANTHER" id="PTHR37928:SF2">
    <property type="entry name" value="GPI ANCHORED CFEM DOMAIN PROTEIN (AFU_ORTHOLOGUE AFUA_6G10580)"/>
    <property type="match status" value="1"/>
</dbReference>
<keyword evidence="5" id="KW-0964">Secreted</keyword>
<keyword evidence="10 15" id="KW-0408">Iron</keyword>
<dbReference type="InterPro" id="IPR051735">
    <property type="entry name" value="CFEM_domain"/>
</dbReference>
<dbReference type="Pfam" id="PF05730">
    <property type="entry name" value="CFEM"/>
    <property type="match status" value="1"/>
</dbReference>
<dbReference type="PROSITE" id="PS52012">
    <property type="entry name" value="CFEM"/>
    <property type="match status" value="1"/>
</dbReference>
<evidence type="ECO:0000256" key="15">
    <source>
        <dbReference type="PROSITE-ProRule" id="PRU01356"/>
    </source>
</evidence>
<comment type="similarity">
    <text evidence="3">Belongs to the RBT5 family.</text>
</comment>
<dbReference type="AlphaFoldDB" id="A0AAN9YNB8"/>
<name>A0AAN9YNB8_9PEZI</name>
<keyword evidence="13" id="KW-0325">Glycoprotein</keyword>
<feature type="non-terminal residue" evidence="18">
    <location>
        <position position="1"/>
    </location>
</feature>
<evidence type="ECO:0000256" key="3">
    <source>
        <dbReference type="ARBA" id="ARBA00010031"/>
    </source>
</evidence>
<evidence type="ECO:0000256" key="12">
    <source>
        <dbReference type="ARBA" id="ARBA00023157"/>
    </source>
</evidence>
<keyword evidence="14" id="KW-0449">Lipoprotein</keyword>
<comment type="caution">
    <text evidence="15">Lacks conserved residue(s) required for the propagation of feature annotation.</text>
</comment>
<comment type="caution">
    <text evidence="18">The sequence shown here is derived from an EMBL/GenBank/DDBJ whole genome shotgun (WGS) entry which is preliminary data.</text>
</comment>
<feature type="domain" description="CFEM" evidence="17">
    <location>
        <begin position="1"/>
        <end position="84"/>
    </location>
</feature>
<dbReference type="GO" id="GO:0098552">
    <property type="term" value="C:side of membrane"/>
    <property type="evidence" value="ECO:0007669"/>
    <property type="project" value="UniProtKB-KW"/>
</dbReference>
<keyword evidence="19" id="KW-1185">Reference proteome</keyword>
<comment type="subcellular location">
    <subcellularLocation>
        <location evidence="1">Cell membrane</location>
        <topology evidence="1">Lipid-anchor</topology>
        <topology evidence="1">GPI-anchor</topology>
    </subcellularLocation>
    <subcellularLocation>
        <location evidence="2">Secreted</location>
    </subcellularLocation>
</comment>
<organism evidence="18 19">
    <name type="scientific">Cytospora paraplurivora</name>
    <dbReference type="NCBI Taxonomy" id="2898453"/>
    <lineage>
        <taxon>Eukaryota</taxon>
        <taxon>Fungi</taxon>
        <taxon>Dikarya</taxon>
        <taxon>Ascomycota</taxon>
        <taxon>Pezizomycotina</taxon>
        <taxon>Sordariomycetes</taxon>
        <taxon>Sordariomycetidae</taxon>
        <taxon>Diaporthales</taxon>
        <taxon>Cytosporaceae</taxon>
        <taxon>Cytospora</taxon>
    </lineage>
</organism>
<proteinExistence type="inferred from homology"/>
<protein>
    <recommendedName>
        <fullName evidence="17">CFEM domain-containing protein</fullName>
    </recommendedName>
</protein>
<evidence type="ECO:0000256" key="9">
    <source>
        <dbReference type="ARBA" id="ARBA00022729"/>
    </source>
</evidence>
<evidence type="ECO:0000256" key="5">
    <source>
        <dbReference type="ARBA" id="ARBA00022525"/>
    </source>
</evidence>
<sequence>KSCAAEQFTSGSYDGCRTDPKCICSNQDFLGTISCCLVDACDAADQAKAITFAQEICQANGVTVASTATCSTAAASGTASGTAASTSASTTATGIAESSTTATDTTTSTAATTSGSAAGTAASTSASKAWAPRETAAVGMNVLGGLAAAGLALL</sequence>
<evidence type="ECO:0000259" key="17">
    <source>
        <dbReference type="PROSITE" id="PS52012"/>
    </source>
</evidence>
<keyword evidence="4" id="KW-1003">Cell membrane</keyword>
<evidence type="ECO:0000256" key="10">
    <source>
        <dbReference type="ARBA" id="ARBA00023004"/>
    </source>
</evidence>
<evidence type="ECO:0000256" key="13">
    <source>
        <dbReference type="ARBA" id="ARBA00023180"/>
    </source>
</evidence>
<dbReference type="GO" id="GO:0005576">
    <property type="term" value="C:extracellular region"/>
    <property type="evidence" value="ECO:0007669"/>
    <property type="project" value="UniProtKB-SubCell"/>
</dbReference>
<evidence type="ECO:0000256" key="2">
    <source>
        <dbReference type="ARBA" id="ARBA00004613"/>
    </source>
</evidence>
<evidence type="ECO:0000313" key="18">
    <source>
        <dbReference type="EMBL" id="KAK7748655.1"/>
    </source>
</evidence>
<keyword evidence="12 15" id="KW-1015">Disulfide bond</keyword>
<evidence type="ECO:0000256" key="8">
    <source>
        <dbReference type="ARBA" id="ARBA00022723"/>
    </source>
</evidence>
<feature type="disulfide bond" evidence="15">
    <location>
        <begin position="24"/>
        <end position="57"/>
    </location>
</feature>
<evidence type="ECO:0000256" key="4">
    <source>
        <dbReference type="ARBA" id="ARBA00022475"/>
    </source>
</evidence>
<evidence type="ECO:0000256" key="16">
    <source>
        <dbReference type="SAM" id="MobiDB-lite"/>
    </source>
</evidence>
<evidence type="ECO:0000256" key="6">
    <source>
        <dbReference type="ARBA" id="ARBA00022617"/>
    </source>
</evidence>
<dbReference type="EMBL" id="JAJSPL020000002">
    <property type="protein sequence ID" value="KAK7748655.1"/>
    <property type="molecule type" value="Genomic_DNA"/>
</dbReference>
<feature type="binding site" description="axial binding residue" evidence="15">
    <location>
        <position position="19"/>
    </location>
    <ligand>
        <name>heme</name>
        <dbReference type="ChEBI" id="CHEBI:30413"/>
    </ligand>
    <ligandPart>
        <name>Fe</name>
        <dbReference type="ChEBI" id="CHEBI:18248"/>
    </ligandPart>
</feature>
<evidence type="ECO:0000256" key="1">
    <source>
        <dbReference type="ARBA" id="ARBA00004609"/>
    </source>
</evidence>
<gene>
    <name evidence="18" type="ORF">SLS53_000676</name>
</gene>
<evidence type="ECO:0000313" key="19">
    <source>
        <dbReference type="Proteomes" id="UP001320245"/>
    </source>
</evidence>
<keyword evidence="9" id="KW-0732">Signal</keyword>
<evidence type="ECO:0000256" key="7">
    <source>
        <dbReference type="ARBA" id="ARBA00022622"/>
    </source>
</evidence>
<reference evidence="18 19" key="1">
    <citation type="journal article" date="2023" name="PLoS ONE">
        <title>Cytospora paraplurivora sp. nov. isolated from orchards with fruit tree decline syndrome in Ontario, Canada.</title>
        <authorList>
            <person name="Ilyukhin E."/>
            <person name="Nguyen H.D.T."/>
            <person name="Castle A.J."/>
            <person name="Ellouze W."/>
        </authorList>
    </citation>
    <scope>NUCLEOTIDE SEQUENCE [LARGE SCALE GENOMIC DNA]</scope>
    <source>
        <strain evidence="18 19">FDS-564</strain>
    </source>
</reference>
<dbReference type="GO" id="GO:0046872">
    <property type="term" value="F:metal ion binding"/>
    <property type="evidence" value="ECO:0007669"/>
    <property type="project" value="UniProtKB-UniRule"/>
</dbReference>
<dbReference type="GO" id="GO:0005886">
    <property type="term" value="C:plasma membrane"/>
    <property type="evidence" value="ECO:0007669"/>
    <property type="project" value="UniProtKB-SubCell"/>
</dbReference>
<keyword evidence="6 15" id="KW-0349">Heme</keyword>
<feature type="region of interest" description="Disordered" evidence="16">
    <location>
        <begin position="95"/>
        <end position="117"/>
    </location>
</feature>
<dbReference type="InterPro" id="IPR008427">
    <property type="entry name" value="Extracellular_membr_CFEM_dom"/>
</dbReference>
<dbReference type="PANTHER" id="PTHR37928">
    <property type="entry name" value="CFEM DOMAIN PROTEIN (AFU_ORTHOLOGUE AFUA_6G14090)"/>
    <property type="match status" value="1"/>
</dbReference>
<evidence type="ECO:0000256" key="14">
    <source>
        <dbReference type="ARBA" id="ARBA00023288"/>
    </source>
</evidence>
<accession>A0AAN9YNB8</accession>
<evidence type="ECO:0000256" key="11">
    <source>
        <dbReference type="ARBA" id="ARBA00023136"/>
    </source>
</evidence>
<keyword evidence="8 15" id="KW-0479">Metal-binding</keyword>
<keyword evidence="7" id="KW-0336">GPI-anchor</keyword>